<protein>
    <submittedName>
        <fullName evidence="1">Uncharacterized protein</fullName>
    </submittedName>
</protein>
<keyword evidence="2" id="KW-1185">Reference proteome</keyword>
<name>A0A3B4YM24_SERLL</name>
<dbReference type="AlphaFoldDB" id="A0A3B4YM24"/>
<evidence type="ECO:0000313" key="2">
    <source>
        <dbReference type="Proteomes" id="UP000261360"/>
    </source>
</evidence>
<reference evidence="1" key="1">
    <citation type="submission" date="2025-08" db="UniProtKB">
        <authorList>
            <consortium name="Ensembl"/>
        </authorList>
    </citation>
    <scope>IDENTIFICATION</scope>
</reference>
<evidence type="ECO:0000313" key="1">
    <source>
        <dbReference type="Ensembl" id="ENSSLDP00000029213.1"/>
    </source>
</evidence>
<reference evidence="1" key="2">
    <citation type="submission" date="2025-09" db="UniProtKB">
        <authorList>
            <consortium name="Ensembl"/>
        </authorList>
    </citation>
    <scope>IDENTIFICATION</scope>
</reference>
<accession>A0A3B4YM24</accession>
<dbReference type="Ensembl" id="ENSSLDT00000030066.1">
    <property type="protein sequence ID" value="ENSSLDP00000029213.1"/>
    <property type="gene ID" value="ENSSLDG00000022552.1"/>
</dbReference>
<organism evidence="1 2">
    <name type="scientific">Seriola lalandi dorsalis</name>
    <dbReference type="NCBI Taxonomy" id="1841481"/>
    <lineage>
        <taxon>Eukaryota</taxon>
        <taxon>Metazoa</taxon>
        <taxon>Chordata</taxon>
        <taxon>Craniata</taxon>
        <taxon>Vertebrata</taxon>
        <taxon>Euteleostomi</taxon>
        <taxon>Actinopterygii</taxon>
        <taxon>Neopterygii</taxon>
        <taxon>Teleostei</taxon>
        <taxon>Neoteleostei</taxon>
        <taxon>Acanthomorphata</taxon>
        <taxon>Carangaria</taxon>
        <taxon>Carangiformes</taxon>
        <taxon>Carangidae</taxon>
        <taxon>Seriola</taxon>
    </lineage>
</organism>
<dbReference type="Proteomes" id="UP000261360">
    <property type="component" value="Unplaced"/>
</dbReference>
<sequence>VVLMSQPHDSVGVEEGGEMCLKHRQCKKNCLEIREVLLASQNCRLGPVEISFYVCECELTERHSYIFILTVAFFFLKFVKPS</sequence>
<proteinExistence type="predicted"/>